<keyword evidence="5" id="KW-1185">Reference proteome</keyword>
<dbReference type="InterPro" id="IPR005467">
    <property type="entry name" value="His_kinase_dom"/>
</dbReference>
<dbReference type="NCBIfam" id="TIGR00229">
    <property type="entry name" value="sensory_box"/>
    <property type="match status" value="1"/>
</dbReference>
<keyword evidence="4" id="KW-0808">Transferase</keyword>
<dbReference type="SUPFAM" id="SSF55785">
    <property type="entry name" value="PYP-like sensor domain (PAS domain)"/>
    <property type="match status" value="3"/>
</dbReference>
<dbReference type="InterPro" id="IPR003594">
    <property type="entry name" value="HATPase_dom"/>
</dbReference>
<organism evidence="4 5">
    <name type="scientific">Methanohalobium evestigatum (strain ATCC BAA-1072 / DSM 3721 / NBRC 107634 / OCM 161 / Z-7303)</name>
    <dbReference type="NCBI Taxonomy" id="644295"/>
    <lineage>
        <taxon>Archaea</taxon>
        <taxon>Methanobacteriati</taxon>
        <taxon>Methanobacteriota</taxon>
        <taxon>Stenosarchaea group</taxon>
        <taxon>Methanomicrobia</taxon>
        <taxon>Methanosarcinales</taxon>
        <taxon>Methanosarcinaceae</taxon>
        <taxon>Methanohalobium</taxon>
    </lineage>
</organism>
<dbReference type="InterPro" id="IPR035965">
    <property type="entry name" value="PAS-like_dom_sf"/>
</dbReference>
<dbReference type="PROSITE" id="PS50109">
    <property type="entry name" value="HIS_KIN"/>
    <property type="match status" value="1"/>
</dbReference>
<dbReference type="Gene3D" id="3.30.450.20">
    <property type="entry name" value="PAS domain"/>
    <property type="match status" value="3"/>
</dbReference>
<dbReference type="HOGENOM" id="CLU_000445_114_57_2"/>
<dbReference type="EMBL" id="CP002069">
    <property type="protein sequence ID" value="ADI74540.1"/>
    <property type="molecule type" value="Genomic_DNA"/>
</dbReference>
<dbReference type="AlphaFoldDB" id="D7EB23"/>
<dbReference type="PANTHER" id="PTHR43065">
    <property type="entry name" value="SENSOR HISTIDINE KINASE"/>
    <property type="match status" value="1"/>
</dbReference>
<dbReference type="KEGG" id="mev:Metev_1701"/>
<sequence length="598" mass="67866">MWGFKISGNVLNSVYESVGDGVCINEVIYNDNDHPVDYRIIDANPAYESITGFKREEIAGQRASIVYNKENPPHLNIYARVAETGEKANFETYTPQLRKHFNVSVISPEKGKFITILTDITSHSEIDDELETVYENVPVVLMMVDSDRRILKLNKNAELFAGKSSEELVGSRGGEALGCLHSLDDPEGCGFGPHCKDCIVRNTVLDTFETGNNHYNIEASLPFIVDGREKNLTFLLSASLINTENKSKVLVSIQDITERKETEKELKESEERFRTLTEKAADAIIAHDFDGNIIYANETASKNLGYPRDEILSLNVTDIDPYVDIDVFRDKYWNKTSSDTSYFIGTYHKRKDGTIFPVEVRLTRINLNEKPVILAYIRDITIRKQAEERIKEQKEQVIETERIRQLELHHRIKNNLQVISSLLSLQSEKFTDDNVKDAFIDTQNRVISMSLVHNKLYQAKGLENVNTKDYIGDIVDHLNELYNIPNIDINIDVEDIYLGIDTIIPLGMLINEILSNSLKYAFSESETGKIEIKLYQNNNNKNYTLIVADNGKGMPENVDVKDADTLGLQLIKNLIDQIGGDFEVNKEKGTKFIIEFSG</sequence>
<feature type="domain" description="PAC" evidence="3">
    <location>
        <begin position="338"/>
        <end position="392"/>
    </location>
</feature>
<evidence type="ECO:0000259" key="2">
    <source>
        <dbReference type="PROSITE" id="PS50112"/>
    </source>
</evidence>
<evidence type="ECO:0000313" key="4">
    <source>
        <dbReference type="EMBL" id="ADI74540.1"/>
    </source>
</evidence>
<dbReference type="SUPFAM" id="SSF55874">
    <property type="entry name" value="ATPase domain of HSP90 chaperone/DNA topoisomerase II/histidine kinase"/>
    <property type="match status" value="1"/>
</dbReference>
<dbReference type="Gene3D" id="3.30.565.10">
    <property type="entry name" value="Histidine kinase-like ATPase, C-terminal domain"/>
    <property type="match status" value="1"/>
</dbReference>
<dbReference type="Pfam" id="PF13426">
    <property type="entry name" value="PAS_9"/>
    <property type="match status" value="2"/>
</dbReference>
<dbReference type="PROSITE" id="PS50113">
    <property type="entry name" value="PAC"/>
    <property type="match status" value="2"/>
</dbReference>
<dbReference type="GeneID" id="9347346"/>
<feature type="domain" description="PAS" evidence="2">
    <location>
        <begin position="126"/>
        <end position="170"/>
    </location>
</feature>
<dbReference type="Pfam" id="PF02518">
    <property type="entry name" value="HATPase_c"/>
    <property type="match status" value="1"/>
</dbReference>
<accession>D7EB23</accession>
<name>D7EB23_METEZ</name>
<dbReference type="SMART" id="SM00387">
    <property type="entry name" value="HATPase_c"/>
    <property type="match status" value="1"/>
</dbReference>
<dbReference type="GO" id="GO:0005524">
    <property type="term" value="F:ATP binding"/>
    <property type="evidence" value="ECO:0007669"/>
    <property type="project" value="UniProtKB-KW"/>
</dbReference>
<gene>
    <name evidence="4" type="ordered locus">Metev_1701</name>
</gene>
<dbReference type="STRING" id="644295.Metev_1701"/>
<dbReference type="Pfam" id="PF13188">
    <property type="entry name" value="PAS_8"/>
    <property type="match status" value="1"/>
</dbReference>
<dbReference type="RefSeq" id="WP_013195105.1">
    <property type="nucleotide sequence ID" value="NC_014253.1"/>
</dbReference>
<dbReference type="InterPro" id="IPR036890">
    <property type="entry name" value="HATPase_C_sf"/>
</dbReference>
<dbReference type="InterPro" id="IPR000700">
    <property type="entry name" value="PAS-assoc_C"/>
</dbReference>
<dbReference type="InterPro" id="IPR011495">
    <property type="entry name" value="Sig_transdc_His_kin_sub2_dim/P"/>
</dbReference>
<protein>
    <submittedName>
        <fullName evidence="4">Signal transduction histidine kinase</fullName>
    </submittedName>
</protein>
<dbReference type="SMART" id="SM00091">
    <property type="entry name" value="PAS"/>
    <property type="match status" value="3"/>
</dbReference>
<proteinExistence type="predicted"/>
<feature type="domain" description="PAC" evidence="3">
    <location>
        <begin position="215"/>
        <end position="268"/>
    </location>
</feature>
<dbReference type="InterPro" id="IPR000014">
    <property type="entry name" value="PAS"/>
</dbReference>
<dbReference type="PROSITE" id="PS50112">
    <property type="entry name" value="PAS"/>
    <property type="match status" value="2"/>
</dbReference>
<feature type="domain" description="Histidine kinase" evidence="1">
    <location>
        <begin position="407"/>
        <end position="598"/>
    </location>
</feature>
<dbReference type="OrthoDB" id="342253at2157"/>
<evidence type="ECO:0000259" key="3">
    <source>
        <dbReference type="PROSITE" id="PS50113"/>
    </source>
</evidence>
<dbReference type="CDD" id="cd00130">
    <property type="entry name" value="PAS"/>
    <property type="match status" value="1"/>
</dbReference>
<dbReference type="GO" id="GO:0016301">
    <property type="term" value="F:kinase activity"/>
    <property type="evidence" value="ECO:0007669"/>
    <property type="project" value="UniProtKB-KW"/>
</dbReference>
<keyword evidence="4" id="KW-0418">Kinase</keyword>
<dbReference type="PANTHER" id="PTHR43065:SF23">
    <property type="entry name" value="SENSOR HISTIDINE KINASE PDTAS"/>
    <property type="match status" value="1"/>
</dbReference>
<reference evidence="4 5" key="1">
    <citation type="submission" date="2010-06" db="EMBL/GenBank/DDBJ databases">
        <title>Complete sequence chromosome of Methanohalobium evestigatum Z-7303.</title>
        <authorList>
            <consortium name="US DOE Joint Genome Institute"/>
            <person name="Lucas S."/>
            <person name="Copeland A."/>
            <person name="Lapidus A."/>
            <person name="Cheng J.-F."/>
            <person name="Bruce D."/>
            <person name="Goodwin L."/>
            <person name="Pitluck S."/>
            <person name="Saunders E."/>
            <person name="Detter J.C."/>
            <person name="Han C."/>
            <person name="Tapia R."/>
            <person name="Land M."/>
            <person name="Hauser L."/>
            <person name="Kyrpides N."/>
            <person name="Mikhailova N."/>
            <person name="Sieprawska-Lupa M."/>
            <person name="Whitman W.B."/>
            <person name="Anderson I."/>
            <person name="Woyke T."/>
        </authorList>
    </citation>
    <scope>NUCLEOTIDE SEQUENCE [LARGE SCALE GENOMIC DNA]</scope>
    <source>
        <strain evidence="5">ATCC BAA-1072 / DSM 3721 / NBRC 107634 / OCM 161 / Z-7303</strain>
    </source>
</reference>
<dbReference type="GO" id="GO:0000160">
    <property type="term" value="P:phosphorelay signal transduction system"/>
    <property type="evidence" value="ECO:0007669"/>
    <property type="project" value="UniProtKB-KW"/>
</dbReference>
<evidence type="ECO:0000259" key="1">
    <source>
        <dbReference type="PROSITE" id="PS50109"/>
    </source>
</evidence>
<feature type="domain" description="PAS" evidence="2">
    <location>
        <begin position="269"/>
        <end position="313"/>
    </location>
</feature>
<evidence type="ECO:0000313" key="5">
    <source>
        <dbReference type="Proteomes" id="UP000000391"/>
    </source>
</evidence>
<dbReference type="Pfam" id="PF07568">
    <property type="entry name" value="HisKA_2"/>
    <property type="match status" value="1"/>
</dbReference>
<dbReference type="Proteomes" id="UP000000391">
    <property type="component" value="Chromosome"/>
</dbReference>